<dbReference type="InterPro" id="IPR004443">
    <property type="entry name" value="YjeF_N_dom"/>
</dbReference>
<evidence type="ECO:0000256" key="11">
    <source>
        <dbReference type="ARBA" id="ARBA00023235"/>
    </source>
</evidence>
<comment type="cofactor">
    <cofactor evidence="18 19">
        <name>K(+)</name>
        <dbReference type="ChEBI" id="CHEBI:29103"/>
    </cofactor>
    <text evidence="18 19">Binds 1 potassium ion per subunit.</text>
</comment>
<dbReference type="GO" id="GO:0052856">
    <property type="term" value="F:NAD(P)HX epimerase activity"/>
    <property type="evidence" value="ECO:0007669"/>
    <property type="project" value="UniProtKB-UniRule"/>
</dbReference>
<comment type="function">
    <text evidence="14 19">Bifunctional enzyme that catalyzes the epimerization of the S- and R-forms of NAD(P)HX and the dehydration of the S-form of NAD(P)HX at the expense of ADP, which is converted to AMP. This allows the repair of both epimers of NAD(P)HX, a damaged form of NAD(P)H that is a result of enzymatic or heat-dependent hydration.</text>
</comment>
<dbReference type="PANTHER" id="PTHR12592">
    <property type="entry name" value="ATP-DEPENDENT (S)-NAD(P)H-HYDRATE DEHYDRATASE FAMILY MEMBER"/>
    <property type="match status" value="1"/>
</dbReference>
<comment type="similarity">
    <text evidence="4 19">In the C-terminal section; belongs to the NnrD/CARKD family.</text>
</comment>
<keyword evidence="13" id="KW-0511">Multifunctional enzyme</keyword>
<dbReference type="RefSeq" id="WP_062392141.1">
    <property type="nucleotide sequence ID" value="NZ_CP011853.1"/>
</dbReference>
<dbReference type="EMBL" id="CP011853">
    <property type="protein sequence ID" value="ALG84167.1"/>
    <property type="molecule type" value="Genomic_DNA"/>
</dbReference>
<dbReference type="AlphaFoldDB" id="A0A0N7FUE9"/>
<evidence type="ECO:0000256" key="17">
    <source>
        <dbReference type="HAMAP-Rule" id="MF_01965"/>
    </source>
</evidence>
<dbReference type="Gene3D" id="3.40.1190.20">
    <property type="match status" value="1"/>
</dbReference>
<evidence type="ECO:0000256" key="4">
    <source>
        <dbReference type="ARBA" id="ARBA00009524"/>
    </source>
</evidence>
<proteinExistence type="inferred from homology"/>
<keyword evidence="7 17" id="KW-0067">ATP-binding</keyword>
<feature type="domain" description="YjeF C-terminal" evidence="20">
    <location>
        <begin position="212"/>
        <end position="470"/>
    </location>
</feature>
<name>A0A0N7FUE9_9ACTN</name>
<feature type="binding site" evidence="18">
    <location>
        <begin position="123"/>
        <end position="129"/>
    </location>
    <ligand>
        <name>(6S)-NADPHX</name>
        <dbReference type="ChEBI" id="CHEBI:64076"/>
    </ligand>
</feature>
<reference evidence="22 23" key="2">
    <citation type="journal article" date="2017" name="Int. J. Syst. Evol. Microbiol.">
        <title>Gordonia phthalatica sp. nov., a di-n-butyl phthalate-degrading bacterium isolated from activated sludge.</title>
        <authorList>
            <person name="Jin D."/>
            <person name="Kong X."/>
            <person name="Jia M."/>
            <person name="Yu X."/>
            <person name="Wang X."/>
            <person name="Zhuang X."/>
            <person name="Deng Y."/>
            <person name="Bai Z."/>
        </authorList>
    </citation>
    <scope>NUCLEOTIDE SEQUENCE [LARGE SCALE GENOMIC DNA]</scope>
    <source>
        <strain evidence="22 23">QH-11</strain>
    </source>
</reference>
<dbReference type="HAMAP" id="MF_01965">
    <property type="entry name" value="NADHX_dehydratase"/>
    <property type="match status" value="1"/>
</dbReference>
<evidence type="ECO:0000259" key="20">
    <source>
        <dbReference type="PROSITE" id="PS51383"/>
    </source>
</evidence>
<comment type="catalytic activity">
    <reaction evidence="16 17 19">
        <text>(6S)-NADPHX + ADP = AMP + phosphate + NADPH + H(+)</text>
        <dbReference type="Rhea" id="RHEA:32235"/>
        <dbReference type="ChEBI" id="CHEBI:15378"/>
        <dbReference type="ChEBI" id="CHEBI:43474"/>
        <dbReference type="ChEBI" id="CHEBI:57783"/>
        <dbReference type="ChEBI" id="CHEBI:64076"/>
        <dbReference type="ChEBI" id="CHEBI:456215"/>
        <dbReference type="ChEBI" id="CHEBI:456216"/>
        <dbReference type="EC" id="4.2.1.136"/>
    </reaction>
</comment>
<comment type="similarity">
    <text evidence="3 19">In the N-terminal section; belongs to the NnrE/AIBP family.</text>
</comment>
<dbReference type="InterPro" id="IPR030677">
    <property type="entry name" value="Nnr"/>
</dbReference>
<dbReference type="NCBIfam" id="TIGR00196">
    <property type="entry name" value="yjeF_cterm"/>
    <property type="match status" value="1"/>
</dbReference>
<evidence type="ECO:0000256" key="7">
    <source>
        <dbReference type="ARBA" id="ARBA00022840"/>
    </source>
</evidence>
<evidence type="ECO:0000256" key="14">
    <source>
        <dbReference type="ARBA" id="ARBA00025153"/>
    </source>
</evidence>
<dbReference type="PROSITE" id="PS51383">
    <property type="entry name" value="YJEF_C_3"/>
    <property type="match status" value="1"/>
</dbReference>
<dbReference type="KEGG" id="goq:ACH46_06165"/>
<feature type="binding site" evidence="18">
    <location>
        <position position="155"/>
    </location>
    <ligand>
        <name>K(+)</name>
        <dbReference type="ChEBI" id="CHEBI:29103"/>
    </ligand>
</feature>
<dbReference type="GO" id="GO:0052855">
    <property type="term" value="F:ADP-dependent NAD(P)H-hydrate dehydratase activity"/>
    <property type="evidence" value="ECO:0007669"/>
    <property type="project" value="UniProtKB-UniRule"/>
</dbReference>
<evidence type="ECO:0000259" key="21">
    <source>
        <dbReference type="PROSITE" id="PS51385"/>
    </source>
</evidence>
<protein>
    <recommendedName>
        <fullName evidence="19">Bifunctional NAD(P)H-hydrate repair enzyme</fullName>
    </recommendedName>
    <alternativeName>
        <fullName evidence="19">Nicotinamide nucleotide repair protein</fullName>
    </alternativeName>
    <domain>
        <recommendedName>
            <fullName evidence="19">ADP-dependent (S)-NAD(P)H-hydrate dehydratase</fullName>
            <ecNumber evidence="19">4.2.1.136</ecNumber>
        </recommendedName>
        <alternativeName>
            <fullName evidence="19">ADP-dependent NAD(P)HX dehydratase</fullName>
        </alternativeName>
    </domain>
    <domain>
        <recommendedName>
            <fullName evidence="19">NAD(P)H-hydrate epimerase</fullName>
            <ecNumber evidence="19">5.1.99.6</ecNumber>
        </recommendedName>
    </domain>
</protein>
<evidence type="ECO:0000256" key="15">
    <source>
        <dbReference type="ARBA" id="ARBA00048238"/>
    </source>
</evidence>
<keyword evidence="22" id="KW-0418">Kinase</keyword>
<comment type="similarity">
    <text evidence="18">Belongs to the NnrE/AIBP family.</text>
</comment>
<accession>A0A0N7FUE9</accession>
<dbReference type="InterPro" id="IPR029056">
    <property type="entry name" value="Ribokinase-like"/>
</dbReference>
<comment type="catalytic activity">
    <reaction evidence="2 18 19">
        <text>(6R)-NADPHX = (6S)-NADPHX</text>
        <dbReference type="Rhea" id="RHEA:32227"/>
        <dbReference type="ChEBI" id="CHEBI:64076"/>
        <dbReference type="ChEBI" id="CHEBI:64077"/>
        <dbReference type="EC" id="5.1.99.6"/>
    </reaction>
</comment>
<keyword evidence="23" id="KW-1185">Reference proteome</keyword>
<keyword evidence="10 17" id="KW-0520">NAD</keyword>
<dbReference type="GO" id="GO:0005524">
    <property type="term" value="F:ATP binding"/>
    <property type="evidence" value="ECO:0007669"/>
    <property type="project" value="UniProtKB-UniRule"/>
</dbReference>
<evidence type="ECO:0000256" key="5">
    <source>
        <dbReference type="ARBA" id="ARBA00022723"/>
    </source>
</evidence>
<feature type="binding site" evidence="18">
    <location>
        <position position="63"/>
    </location>
    <ligand>
        <name>K(+)</name>
        <dbReference type="ChEBI" id="CHEBI:29103"/>
    </ligand>
</feature>
<dbReference type="GO" id="GO:0046496">
    <property type="term" value="P:nicotinamide nucleotide metabolic process"/>
    <property type="evidence" value="ECO:0007669"/>
    <property type="project" value="UniProtKB-UniRule"/>
</dbReference>
<keyword evidence="6 17" id="KW-0547">Nucleotide-binding</keyword>
<comment type="caution">
    <text evidence="18">Lacks conserved residue(s) required for the propagation of feature annotation.</text>
</comment>
<evidence type="ECO:0000256" key="12">
    <source>
        <dbReference type="ARBA" id="ARBA00023239"/>
    </source>
</evidence>
<dbReference type="PATRIC" id="fig|1136941.3.peg.1261"/>
<evidence type="ECO:0000313" key="23">
    <source>
        <dbReference type="Proteomes" id="UP000063789"/>
    </source>
</evidence>
<dbReference type="SUPFAM" id="SSF53613">
    <property type="entry name" value="Ribokinase-like"/>
    <property type="match status" value="1"/>
</dbReference>
<keyword evidence="9 18" id="KW-0630">Potassium</keyword>
<evidence type="ECO:0000256" key="18">
    <source>
        <dbReference type="HAMAP-Rule" id="MF_01966"/>
    </source>
</evidence>
<gene>
    <name evidence="17" type="primary">nnrD</name>
    <name evidence="18" type="synonym">nnrE</name>
    <name evidence="22" type="ORF">ACH46_06165</name>
</gene>
<keyword evidence="22" id="KW-0808">Transferase</keyword>
<dbReference type="OrthoDB" id="9806925at2"/>
<evidence type="ECO:0000256" key="9">
    <source>
        <dbReference type="ARBA" id="ARBA00022958"/>
    </source>
</evidence>
<keyword evidence="11 18" id="KW-0413">Isomerase</keyword>
<feature type="domain" description="YjeF N-terminal" evidence="21">
    <location>
        <begin position="10"/>
        <end position="207"/>
    </location>
</feature>
<dbReference type="GO" id="GO:0046872">
    <property type="term" value="F:metal ion binding"/>
    <property type="evidence" value="ECO:0007669"/>
    <property type="project" value="UniProtKB-UniRule"/>
</dbReference>
<comment type="function">
    <text evidence="17">Catalyzes the dehydration of the S-form of NAD(P)HX at the expense of ADP, which is converted to AMP. Together with NAD(P)HX epimerase, which catalyzes the epimerization of the S- and R-forms, the enzyme allows the repair of both epimers of NAD(P)HX, a damaged form of NAD(P)H that is a result of enzymatic or heat-dependent hydration.</text>
</comment>
<feature type="binding site" evidence="17">
    <location>
        <position position="414"/>
    </location>
    <ligand>
        <name>(6S)-NADPHX</name>
        <dbReference type="ChEBI" id="CHEBI:64076"/>
    </ligand>
</feature>
<feature type="binding site" evidence="17">
    <location>
        <position position="413"/>
    </location>
    <ligand>
        <name>AMP</name>
        <dbReference type="ChEBI" id="CHEBI:456215"/>
    </ligand>
</feature>
<evidence type="ECO:0000256" key="3">
    <source>
        <dbReference type="ARBA" id="ARBA00006001"/>
    </source>
</evidence>
<dbReference type="Proteomes" id="UP000063789">
    <property type="component" value="Chromosome"/>
</dbReference>
<dbReference type="PROSITE" id="PS51385">
    <property type="entry name" value="YJEF_N"/>
    <property type="match status" value="1"/>
</dbReference>
<comment type="function">
    <text evidence="18">Catalyzes the epimerization of the S- and R-forms of NAD(P)HX, a damaged form of NAD(P)H that is a result of enzymatic or heat-dependent hydration. This is a prerequisite for the S-specific NAD(P)H-hydrate dehydratase to allow the repair of both epimers of NAD(P)HX.</text>
</comment>
<dbReference type="Pfam" id="PF01256">
    <property type="entry name" value="Carb_kinase"/>
    <property type="match status" value="1"/>
</dbReference>
<dbReference type="EC" id="5.1.99.6" evidence="19"/>
<dbReference type="HAMAP" id="MF_01966">
    <property type="entry name" value="NADHX_epimerase"/>
    <property type="match status" value="1"/>
</dbReference>
<comment type="similarity">
    <text evidence="17">Belongs to the NnrD/CARKD family.</text>
</comment>
<dbReference type="PIRSF" id="PIRSF017184">
    <property type="entry name" value="Nnr"/>
    <property type="match status" value="1"/>
</dbReference>
<dbReference type="InterPro" id="IPR000631">
    <property type="entry name" value="CARKD"/>
</dbReference>
<keyword evidence="12 17" id="KW-0456">Lyase</keyword>
<evidence type="ECO:0000256" key="19">
    <source>
        <dbReference type="PIRNR" id="PIRNR017184"/>
    </source>
</evidence>
<sequence>MIGYYTAAQIRAAEEATGDLLTGGVLMARAASAVAGAVLTRLRMRTGGTYGRHVLLVVGAGNNGGDALYAGATLAKRGVRTSALLLSPDRAHTGGLAAFLRASGRVVDAVPSTVDVAVDAVVGLGGHGPLRPAAARVFDEVAERRATVVAVDLPSGIDPDTGVVHRPSVTADVSVTFGAPRIAHLLAAPQCGDVVVADIGLDLPAPALSSPTDAEVAALWPTPGPHDDKYTQGVVGVVAGSRHYPGAAVLATSAAVVATSGLTRYIGPASDAVLAACPEVVAAPTVDTAGRVQAWAVGPGFGTGDQAHDILSTVLSADLPTLVDADGLTVLARHPELLRGRTAPTLLTPHAGEFERLAGRRPEPDRLSAVRALAADLNATVLLKGRITLIADPDGQVSGSDAGSSWAATAGAGDVLTGVAGALLAAGLPARSAGVAAARVHARAALLASGGAPIGASALRDAVAPALRALLSLRQ</sequence>
<evidence type="ECO:0000256" key="16">
    <source>
        <dbReference type="ARBA" id="ARBA00049209"/>
    </source>
</evidence>
<comment type="catalytic activity">
    <reaction evidence="15 17 19">
        <text>(6S)-NADHX + ADP = AMP + phosphate + NADH + H(+)</text>
        <dbReference type="Rhea" id="RHEA:32223"/>
        <dbReference type="ChEBI" id="CHEBI:15378"/>
        <dbReference type="ChEBI" id="CHEBI:43474"/>
        <dbReference type="ChEBI" id="CHEBI:57945"/>
        <dbReference type="ChEBI" id="CHEBI:64074"/>
        <dbReference type="ChEBI" id="CHEBI:456215"/>
        <dbReference type="ChEBI" id="CHEBI:456216"/>
        <dbReference type="EC" id="4.2.1.136"/>
    </reaction>
</comment>
<feature type="binding site" evidence="17">
    <location>
        <position position="247"/>
    </location>
    <ligand>
        <name>(6S)-NADPHX</name>
        <dbReference type="ChEBI" id="CHEBI:64076"/>
    </ligand>
</feature>
<dbReference type="Gene3D" id="3.40.50.10260">
    <property type="entry name" value="YjeF N-terminal domain"/>
    <property type="match status" value="1"/>
</dbReference>
<dbReference type="Pfam" id="PF03853">
    <property type="entry name" value="YjeF_N"/>
    <property type="match status" value="1"/>
</dbReference>
<dbReference type="EC" id="4.2.1.136" evidence="19"/>
<dbReference type="SUPFAM" id="SSF64153">
    <property type="entry name" value="YjeF N-terminal domain-like"/>
    <property type="match status" value="1"/>
</dbReference>
<evidence type="ECO:0000256" key="1">
    <source>
        <dbReference type="ARBA" id="ARBA00000013"/>
    </source>
</evidence>
<evidence type="ECO:0000256" key="13">
    <source>
        <dbReference type="ARBA" id="ARBA00023268"/>
    </source>
</evidence>
<comment type="subunit">
    <text evidence="17">Homotetramer.</text>
</comment>
<feature type="binding site" evidence="18">
    <location>
        <position position="119"/>
    </location>
    <ligand>
        <name>K(+)</name>
        <dbReference type="ChEBI" id="CHEBI:29103"/>
    </ligand>
</feature>
<feature type="binding site" evidence="18">
    <location>
        <begin position="62"/>
        <end position="66"/>
    </location>
    <ligand>
        <name>(6S)-NADPHX</name>
        <dbReference type="ChEBI" id="CHEBI:64076"/>
    </ligand>
</feature>
<evidence type="ECO:0000313" key="22">
    <source>
        <dbReference type="EMBL" id="ALG84167.1"/>
    </source>
</evidence>
<comment type="catalytic activity">
    <reaction evidence="1 18 19">
        <text>(6R)-NADHX = (6S)-NADHX</text>
        <dbReference type="Rhea" id="RHEA:32215"/>
        <dbReference type="ChEBI" id="CHEBI:64074"/>
        <dbReference type="ChEBI" id="CHEBI:64075"/>
        <dbReference type="EC" id="5.1.99.6"/>
    </reaction>
</comment>
<comment type="cofactor">
    <cofactor evidence="17">
        <name>Mg(2+)</name>
        <dbReference type="ChEBI" id="CHEBI:18420"/>
    </cofactor>
</comment>
<evidence type="ECO:0000256" key="10">
    <source>
        <dbReference type="ARBA" id="ARBA00023027"/>
    </source>
</evidence>
<evidence type="ECO:0000256" key="6">
    <source>
        <dbReference type="ARBA" id="ARBA00022741"/>
    </source>
</evidence>
<feature type="binding site" evidence="17">
    <location>
        <position position="350"/>
    </location>
    <ligand>
        <name>(6S)-NADPHX</name>
        <dbReference type="ChEBI" id="CHEBI:64076"/>
    </ligand>
</feature>
<dbReference type="GO" id="GO:0110051">
    <property type="term" value="P:metabolite repair"/>
    <property type="evidence" value="ECO:0007669"/>
    <property type="project" value="TreeGrafter"/>
</dbReference>
<reference evidence="23" key="1">
    <citation type="submission" date="2015-06" db="EMBL/GenBank/DDBJ databases">
        <title>Complete genome sequence and metabolic analysis of phthalate degradation pathway in Gordonia sp. QH-11.</title>
        <authorList>
            <person name="Jin D."/>
            <person name="Kong X."/>
            <person name="Bai Z."/>
        </authorList>
    </citation>
    <scope>NUCLEOTIDE SEQUENCE [LARGE SCALE GENOMIC DNA]</scope>
    <source>
        <strain evidence="23">QH-11</strain>
    </source>
</reference>
<feature type="binding site" evidence="17">
    <location>
        <position position="300"/>
    </location>
    <ligand>
        <name>(6S)-NADPHX</name>
        <dbReference type="ChEBI" id="CHEBI:64076"/>
    </ligand>
</feature>
<organism evidence="22 23">
    <name type="scientific">Gordonia phthalatica</name>
    <dbReference type="NCBI Taxonomy" id="1136941"/>
    <lineage>
        <taxon>Bacteria</taxon>
        <taxon>Bacillati</taxon>
        <taxon>Actinomycetota</taxon>
        <taxon>Actinomycetes</taxon>
        <taxon>Mycobacteriales</taxon>
        <taxon>Gordoniaceae</taxon>
        <taxon>Gordonia</taxon>
    </lineage>
</organism>
<dbReference type="GO" id="GO:0016301">
    <property type="term" value="F:kinase activity"/>
    <property type="evidence" value="ECO:0007669"/>
    <property type="project" value="UniProtKB-KW"/>
</dbReference>
<evidence type="ECO:0000256" key="8">
    <source>
        <dbReference type="ARBA" id="ARBA00022857"/>
    </source>
</evidence>
<dbReference type="InterPro" id="IPR036652">
    <property type="entry name" value="YjeF_N_dom_sf"/>
</dbReference>
<keyword evidence="8 17" id="KW-0521">NADP</keyword>
<dbReference type="STRING" id="1136941.ACH46_06165"/>
<evidence type="ECO:0000256" key="2">
    <source>
        <dbReference type="ARBA" id="ARBA00000909"/>
    </source>
</evidence>
<dbReference type="CDD" id="cd01171">
    <property type="entry name" value="YXKO-related"/>
    <property type="match status" value="1"/>
</dbReference>
<feature type="binding site" evidence="17">
    <location>
        <begin position="384"/>
        <end position="388"/>
    </location>
    <ligand>
        <name>AMP</name>
        <dbReference type="ChEBI" id="CHEBI:456215"/>
    </ligand>
</feature>
<dbReference type="NCBIfam" id="TIGR00197">
    <property type="entry name" value="yjeF_nterm"/>
    <property type="match status" value="1"/>
</dbReference>
<keyword evidence="5 18" id="KW-0479">Metal-binding</keyword>
<feature type="binding site" evidence="18">
    <location>
        <position position="152"/>
    </location>
    <ligand>
        <name>(6S)-NADPHX</name>
        <dbReference type="ChEBI" id="CHEBI:64076"/>
    </ligand>
</feature>
<dbReference type="PANTHER" id="PTHR12592:SF0">
    <property type="entry name" value="ATP-DEPENDENT (S)-NAD(P)H-HYDRATE DEHYDRATASE"/>
    <property type="match status" value="1"/>
</dbReference>